<evidence type="ECO:0008006" key="4">
    <source>
        <dbReference type="Google" id="ProtNLM"/>
    </source>
</evidence>
<feature type="region of interest" description="Disordered" evidence="1">
    <location>
        <begin position="447"/>
        <end position="468"/>
    </location>
</feature>
<sequence>MRSLSGPDAVDANYVPAIEVFDRLSHAEIHSVVSELDPAALVSAGGVFDAVGGALAEAITNAHTEIHATIADGWRGTGAAAAAEAVAALEAVGHRVSEVLAGVGSRLGRAGEAAEALRTAVPQPDSQPESGPRSLLDPNHAANEAARSREAESARLDAVRAMDTIYTPVFLETGSGVPAFDPLPARGDGGSAKLVGGNGALGAALRPHSTPAGVEFQGVGDSASGGESESLVAAAGLVGAPGSNPVAAAGGPAVPVTPSALSGAPVVTGSPVDTQSGGSSLANAFSRSGDRAMSTVQAGVQPVSSPVVHPAVQSGVQSAPKSVAYPTVQSDVPGHVGQAGAADTRKGAANSAPGEGDSLAHANSTVVDGSPVPAYAIPDFAGAELASTTLASAGAGSPPHSTSAALGVGPDAADHRAASTDATASMTAGAMGGLLGGAAIAGDDVRAPRKRPVAQSAPDEPDEAADDIRVLRELADEPTYLEAALPTPSWMGQLGPTSPAVVGEWREDE</sequence>
<feature type="compositionally biased region" description="Polar residues" evidence="1">
    <location>
        <begin position="271"/>
        <end position="286"/>
    </location>
</feature>
<dbReference type="AlphaFoldDB" id="A0A917QEK2"/>
<organism evidence="2 3">
    <name type="scientific">Nocardia camponoti</name>
    <dbReference type="NCBI Taxonomy" id="1616106"/>
    <lineage>
        <taxon>Bacteria</taxon>
        <taxon>Bacillati</taxon>
        <taxon>Actinomycetota</taxon>
        <taxon>Actinomycetes</taxon>
        <taxon>Mycobacteriales</taxon>
        <taxon>Nocardiaceae</taxon>
        <taxon>Nocardia</taxon>
    </lineage>
</organism>
<dbReference type="Gene3D" id="1.20.1260.20">
    <property type="entry name" value="PPE superfamily"/>
    <property type="match status" value="1"/>
</dbReference>
<feature type="region of interest" description="Disordered" evidence="1">
    <location>
        <begin position="269"/>
        <end position="288"/>
    </location>
</feature>
<reference evidence="2" key="1">
    <citation type="journal article" date="2014" name="Int. J. Syst. Evol. Microbiol.">
        <title>Complete genome sequence of Corynebacterium casei LMG S-19264T (=DSM 44701T), isolated from a smear-ripened cheese.</title>
        <authorList>
            <consortium name="US DOE Joint Genome Institute (JGI-PGF)"/>
            <person name="Walter F."/>
            <person name="Albersmeier A."/>
            <person name="Kalinowski J."/>
            <person name="Ruckert C."/>
        </authorList>
    </citation>
    <scope>NUCLEOTIDE SEQUENCE</scope>
    <source>
        <strain evidence="2">CGMCC 4.7278</strain>
    </source>
</reference>
<dbReference type="Proteomes" id="UP000612956">
    <property type="component" value="Unassembled WGS sequence"/>
</dbReference>
<evidence type="ECO:0000256" key="1">
    <source>
        <dbReference type="SAM" id="MobiDB-lite"/>
    </source>
</evidence>
<comment type="caution">
    <text evidence="2">The sequence shown here is derived from an EMBL/GenBank/DDBJ whole genome shotgun (WGS) entry which is preliminary data.</text>
</comment>
<feature type="region of interest" description="Disordered" evidence="1">
    <location>
        <begin position="391"/>
        <end position="420"/>
    </location>
</feature>
<evidence type="ECO:0000313" key="2">
    <source>
        <dbReference type="EMBL" id="GGK46936.1"/>
    </source>
</evidence>
<feature type="region of interest" description="Disordered" evidence="1">
    <location>
        <begin position="329"/>
        <end position="365"/>
    </location>
</feature>
<keyword evidence="3" id="KW-1185">Reference proteome</keyword>
<dbReference type="EMBL" id="BMMW01000002">
    <property type="protein sequence ID" value="GGK46936.1"/>
    <property type="molecule type" value="Genomic_DNA"/>
</dbReference>
<accession>A0A917QEK2</accession>
<proteinExistence type="predicted"/>
<gene>
    <name evidence="2" type="ORF">GCM10011591_17780</name>
</gene>
<reference evidence="2" key="2">
    <citation type="submission" date="2020-09" db="EMBL/GenBank/DDBJ databases">
        <authorList>
            <person name="Sun Q."/>
            <person name="Zhou Y."/>
        </authorList>
    </citation>
    <scope>NUCLEOTIDE SEQUENCE</scope>
    <source>
        <strain evidence="2">CGMCC 4.7278</strain>
    </source>
</reference>
<feature type="region of interest" description="Disordered" evidence="1">
    <location>
        <begin position="484"/>
        <end position="509"/>
    </location>
</feature>
<dbReference type="InterPro" id="IPR038332">
    <property type="entry name" value="PPE_sf"/>
</dbReference>
<protein>
    <recommendedName>
        <fullName evidence="4">PPE domain-containing protein</fullName>
    </recommendedName>
</protein>
<name>A0A917QEK2_9NOCA</name>
<dbReference type="RefSeq" id="WP_188828440.1">
    <property type="nucleotide sequence ID" value="NZ_BMMW01000002.1"/>
</dbReference>
<feature type="region of interest" description="Disordered" evidence="1">
    <location>
        <begin position="116"/>
        <end position="154"/>
    </location>
</feature>
<evidence type="ECO:0000313" key="3">
    <source>
        <dbReference type="Proteomes" id="UP000612956"/>
    </source>
</evidence>